<sequence>MKVLKITISDETAEKYQLSDPEALQVETTTEGLLLVNEHHRTDVQKISLRWYLLPTLLLTSLFLLGQLKLGNHQVLLNGDQSIASFVLALGLIGGLVSFLYFFIRGKRQAIETNTKDIYWRNLPAIFVALAIIGFLAISLFFRMMRLVFLGASFDLFTATVLFALFDAIINYTLIFVALSLTPRFLTNLLTVTIFGGVMLAMALNSDNYWWQYNFSFLGTYEATNSWQFNLTLILAALLMIALLDFLFVRIERFYPKNIRLRILRVLLTLTAITLGGVGLFPYTETGPFVGVHNQVAAMLIYLMIILMAGIKWLLPAGNDEFIVTSYVIGVLLVVISILFQNIHYLSLTAFELLAFILAFAWIILILQNLQKLAAGPKETSATITLTDVKDGNTD</sequence>
<feature type="transmembrane region" description="Helical" evidence="1">
    <location>
        <begin position="82"/>
        <end position="104"/>
    </location>
</feature>
<evidence type="ECO:0000313" key="3">
    <source>
        <dbReference type="Proteomes" id="UP000181884"/>
    </source>
</evidence>
<dbReference type="STRING" id="214095.RU97_GL001969"/>
<feature type="transmembrane region" description="Helical" evidence="1">
    <location>
        <begin position="346"/>
        <end position="367"/>
    </location>
</feature>
<feature type="transmembrane region" description="Helical" evidence="1">
    <location>
        <begin position="156"/>
        <end position="179"/>
    </location>
</feature>
<organism evidence="2 3">
    <name type="scientific">Enterococcus canis</name>
    <dbReference type="NCBI Taxonomy" id="214095"/>
    <lineage>
        <taxon>Bacteria</taxon>
        <taxon>Bacillati</taxon>
        <taxon>Bacillota</taxon>
        <taxon>Bacilli</taxon>
        <taxon>Lactobacillales</taxon>
        <taxon>Enterococcaceae</taxon>
        <taxon>Enterococcus</taxon>
    </lineage>
</organism>
<dbReference type="Pfam" id="PF06197">
    <property type="entry name" value="DUF998"/>
    <property type="match status" value="1"/>
</dbReference>
<dbReference type="InterPro" id="IPR009339">
    <property type="entry name" value="DUF998"/>
</dbReference>
<name>A0A1L8RFV1_9ENTE</name>
<keyword evidence="1" id="KW-0812">Transmembrane</keyword>
<feature type="transmembrane region" description="Helical" evidence="1">
    <location>
        <begin position="263"/>
        <end position="284"/>
    </location>
</feature>
<feature type="transmembrane region" description="Helical" evidence="1">
    <location>
        <begin position="186"/>
        <end position="206"/>
    </location>
</feature>
<evidence type="ECO:0000313" key="2">
    <source>
        <dbReference type="EMBL" id="OJG18572.1"/>
    </source>
</evidence>
<dbReference type="EMBL" id="JXKH01000004">
    <property type="protein sequence ID" value="OJG18572.1"/>
    <property type="molecule type" value="Genomic_DNA"/>
</dbReference>
<feature type="transmembrane region" description="Helical" evidence="1">
    <location>
        <begin position="226"/>
        <end position="251"/>
    </location>
</feature>
<feature type="transmembrane region" description="Helical" evidence="1">
    <location>
        <begin position="125"/>
        <end position="144"/>
    </location>
</feature>
<proteinExistence type="predicted"/>
<feature type="transmembrane region" description="Helical" evidence="1">
    <location>
        <begin position="296"/>
        <end position="315"/>
    </location>
</feature>
<comment type="caution">
    <text evidence="2">The sequence shown here is derived from an EMBL/GenBank/DDBJ whole genome shotgun (WGS) entry which is preliminary data.</text>
</comment>
<dbReference type="RefSeq" id="WP_067395514.1">
    <property type="nucleotide sequence ID" value="NZ_JXKH01000004.1"/>
</dbReference>
<dbReference type="AlphaFoldDB" id="A0A1L8RFV1"/>
<accession>A0A1L8RFV1</accession>
<evidence type="ECO:0000256" key="1">
    <source>
        <dbReference type="SAM" id="Phobius"/>
    </source>
</evidence>
<feature type="transmembrane region" description="Helical" evidence="1">
    <location>
        <begin position="322"/>
        <end position="340"/>
    </location>
</feature>
<keyword evidence="1" id="KW-0472">Membrane</keyword>
<evidence type="ECO:0008006" key="4">
    <source>
        <dbReference type="Google" id="ProtNLM"/>
    </source>
</evidence>
<protein>
    <recommendedName>
        <fullName evidence="4">DUF998 domain-containing protein</fullName>
    </recommendedName>
</protein>
<feature type="transmembrane region" description="Helical" evidence="1">
    <location>
        <begin position="51"/>
        <end position="70"/>
    </location>
</feature>
<keyword evidence="1" id="KW-1133">Transmembrane helix</keyword>
<gene>
    <name evidence="2" type="ORF">RU97_GL001969</name>
</gene>
<dbReference type="Proteomes" id="UP000181884">
    <property type="component" value="Unassembled WGS sequence"/>
</dbReference>
<keyword evidence="3" id="KW-1185">Reference proteome</keyword>
<reference evidence="2 3" key="1">
    <citation type="submission" date="2014-12" db="EMBL/GenBank/DDBJ databases">
        <title>Draft genome sequences of 29 type strains of Enterococci.</title>
        <authorList>
            <person name="Zhong Z."/>
            <person name="Sun Z."/>
            <person name="Liu W."/>
            <person name="Zhang W."/>
            <person name="Zhang H."/>
        </authorList>
    </citation>
    <scope>NUCLEOTIDE SEQUENCE [LARGE SCALE GENOMIC DNA]</scope>
    <source>
        <strain evidence="2 3">DSM 17029</strain>
    </source>
</reference>